<proteinExistence type="predicted"/>
<gene>
    <name evidence="1" type="ORF">BCR34DRAFT_99689</name>
</gene>
<evidence type="ECO:0000313" key="1">
    <source>
        <dbReference type="EMBL" id="ORY01294.1"/>
    </source>
</evidence>
<comment type="caution">
    <text evidence="1">The sequence shown here is derived from an EMBL/GenBank/DDBJ whole genome shotgun (WGS) entry which is preliminary data.</text>
</comment>
<evidence type="ECO:0000313" key="2">
    <source>
        <dbReference type="Proteomes" id="UP000193144"/>
    </source>
</evidence>
<dbReference type="EMBL" id="MCFA01000172">
    <property type="protein sequence ID" value="ORY01294.1"/>
    <property type="molecule type" value="Genomic_DNA"/>
</dbReference>
<dbReference type="AlphaFoldDB" id="A0A1Y1YTY7"/>
<name>A0A1Y1YTY7_9PLEO</name>
<keyword evidence="2" id="KW-1185">Reference proteome</keyword>
<organism evidence="1 2">
    <name type="scientific">Clohesyomyces aquaticus</name>
    <dbReference type="NCBI Taxonomy" id="1231657"/>
    <lineage>
        <taxon>Eukaryota</taxon>
        <taxon>Fungi</taxon>
        <taxon>Dikarya</taxon>
        <taxon>Ascomycota</taxon>
        <taxon>Pezizomycotina</taxon>
        <taxon>Dothideomycetes</taxon>
        <taxon>Pleosporomycetidae</taxon>
        <taxon>Pleosporales</taxon>
        <taxon>Lindgomycetaceae</taxon>
        <taxon>Clohesyomyces</taxon>
    </lineage>
</organism>
<protein>
    <submittedName>
        <fullName evidence="1">Uncharacterized protein</fullName>
    </submittedName>
</protein>
<accession>A0A1Y1YTY7</accession>
<reference evidence="1 2" key="1">
    <citation type="submission" date="2016-07" db="EMBL/GenBank/DDBJ databases">
        <title>Pervasive Adenine N6-methylation of Active Genes in Fungi.</title>
        <authorList>
            <consortium name="DOE Joint Genome Institute"/>
            <person name="Mondo S.J."/>
            <person name="Dannebaum R.O."/>
            <person name="Kuo R.C."/>
            <person name="Labutti K."/>
            <person name="Haridas S."/>
            <person name="Kuo A."/>
            <person name="Salamov A."/>
            <person name="Ahrendt S.R."/>
            <person name="Lipzen A."/>
            <person name="Sullivan W."/>
            <person name="Andreopoulos W.B."/>
            <person name="Clum A."/>
            <person name="Lindquist E."/>
            <person name="Daum C."/>
            <person name="Ramamoorthy G.K."/>
            <person name="Gryganskyi A."/>
            <person name="Culley D."/>
            <person name="Magnuson J.K."/>
            <person name="James T.Y."/>
            <person name="O'Malley M.A."/>
            <person name="Stajich J.E."/>
            <person name="Spatafora J.W."/>
            <person name="Visel A."/>
            <person name="Grigoriev I.V."/>
        </authorList>
    </citation>
    <scope>NUCLEOTIDE SEQUENCE [LARGE SCALE GENOMIC DNA]</scope>
    <source>
        <strain evidence="1 2">CBS 115471</strain>
    </source>
</reference>
<sequence>MNAWYLIKLLSLAFCTCLYFPTVQMLIYAQCQFLRDSSGLHSAQTPHCGSRLSKYQPKDLFRSHFKYASRGLVSQSSSSLTQARFRDYILHSGMTFVSGHVRANHFFQSYSSYVGTLCVSISIVHMVRKQQTSIRRLTTS</sequence>
<dbReference type="Proteomes" id="UP000193144">
    <property type="component" value="Unassembled WGS sequence"/>
</dbReference>